<name>A0A1Q6DSH3_METT1</name>
<dbReference type="InterPro" id="IPR022310">
    <property type="entry name" value="NAD/GMP_synthase"/>
</dbReference>
<dbReference type="PANTHER" id="PTHR43169:SF2">
    <property type="entry name" value="NAD_GMP SYNTHASE DOMAIN-CONTAINING PROTEIN"/>
    <property type="match status" value="1"/>
</dbReference>
<dbReference type="InParanoid" id="A0A1Q6DSH3"/>
<keyword evidence="3" id="KW-1185">Reference proteome</keyword>
<proteinExistence type="predicted"/>
<dbReference type="NCBIfam" id="TIGR00268">
    <property type="entry name" value="ATP-dependent sacrificial sulfur transferase LarE"/>
    <property type="match status" value="1"/>
</dbReference>
<dbReference type="Proteomes" id="UP000185744">
    <property type="component" value="Unassembled WGS sequence"/>
</dbReference>
<dbReference type="InterPro" id="IPR014729">
    <property type="entry name" value="Rossmann-like_a/b/a_fold"/>
</dbReference>
<comment type="caution">
    <text evidence="2">The sequence shown here is derived from an EMBL/GenBank/DDBJ whole genome shotgun (WGS) entry which is preliminary data.</text>
</comment>
<dbReference type="PIRSF" id="PIRSF006661">
    <property type="entry name" value="PP-lp_UCP006661"/>
    <property type="match status" value="1"/>
</dbReference>
<dbReference type="Pfam" id="PF02540">
    <property type="entry name" value="NAD_synthase"/>
    <property type="match status" value="1"/>
</dbReference>
<dbReference type="InterPro" id="IPR052188">
    <property type="entry name" value="Ni-pincer_cofactor_biosynth"/>
</dbReference>
<dbReference type="InterPro" id="IPR005232">
    <property type="entry name" value="LarE"/>
</dbReference>
<dbReference type="STRING" id="1903181.BTN85_1974"/>
<feature type="domain" description="NAD/GMP synthase" evidence="1">
    <location>
        <begin position="18"/>
        <end position="87"/>
    </location>
</feature>
<dbReference type="AlphaFoldDB" id="A0A1Q6DSH3"/>
<dbReference type="CDD" id="cd01990">
    <property type="entry name" value="LarE-like"/>
    <property type="match status" value="1"/>
</dbReference>
<dbReference type="SUPFAM" id="SSF52402">
    <property type="entry name" value="Adenine nucleotide alpha hydrolases-like"/>
    <property type="match status" value="1"/>
</dbReference>
<dbReference type="Gene3D" id="3.40.50.620">
    <property type="entry name" value="HUPs"/>
    <property type="match status" value="1"/>
</dbReference>
<dbReference type="GO" id="GO:0006163">
    <property type="term" value="P:purine nucleotide metabolic process"/>
    <property type="evidence" value="ECO:0007669"/>
    <property type="project" value="UniProtKB-ARBA"/>
</dbReference>
<accession>A0A1Q6DSH3</accession>
<protein>
    <submittedName>
        <fullName evidence="2">ATP-utilizing enzyme of the PP-loop superfamily</fullName>
    </submittedName>
</protein>
<reference evidence="2" key="1">
    <citation type="submission" date="2016-12" db="EMBL/GenBank/DDBJ databases">
        <title>Discovery of methanogenic haloarchaea.</title>
        <authorList>
            <person name="Sorokin D.Y."/>
            <person name="Makarova K.S."/>
            <person name="Abbas B."/>
            <person name="Ferrer M."/>
            <person name="Golyshin P.N."/>
        </authorList>
    </citation>
    <scope>NUCLEOTIDE SEQUENCE [LARGE SCALE GENOMIC DNA]</scope>
    <source>
        <strain evidence="2">HMET1</strain>
    </source>
</reference>
<organism evidence="2 3">
    <name type="scientific">Methanohalarchaeum thermophilum</name>
    <dbReference type="NCBI Taxonomy" id="1903181"/>
    <lineage>
        <taxon>Archaea</taxon>
        <taxon>Methanobacteriati</taxon>
        <taxon>Methanobacteriota</taxon>
        <taxon>Methanonatronarchaeia</taxon>
        <taxon>Methanonatronarchaeales</taxon>
        <taxon>Methanonatronarchaeaceae</taxon>
        <taxon>Candidatus Methanohalarchaeum</taxon>
    </lineage>
</organism>
<evidence type="ECO:0000259" key="1">
    <source>
        <dbReference type="Pfam" id="PF02540"/>
    </source>
</evidence>
<dbReference type="PANTHER" id="PTHR43169">
    <property type="entry name" value="EXSB FAMILY PROTEIN"/>
    <property type="match status" value="1"/>
</dbReference>
<evidence type="ECO:0000313" key="2">
    <source>
        <dbReference type="EMBL" id="OKY77324.1"/>
    </source>
</evidence>
<dbReference type="EMBL" id="MSDW01000002">
    <property type="protein sequence ID" value="OKY77324.1"/>
    <property type="molecule type" value="Genomic_DNA"/>
</dbReference>
<evidence type="ECO:0000313" key="3">
    <source>
        <dbReference type="Proteomes" id="UP000185744"/>
    </source>
</evidence>
<dbReference type="GO" id="GO:0016783">
    <property type="term" value="F:sulfurtransferase activity"/>
    <property type="evidence" value="ECO:0007669"/>
    <property type="project" value="InterPro"/>
</dbReference>
<gene>
    <name evidence="2" type="ORF">BTN85_1974</name>
</gene>
<sequence>MDFGWFFVIMSVREKIDSIKDGLSELDGVVVGFSGGIDSSVVAKLTKLVQGEDCIAVTVASELFPRSELEAAEKIAEEIGIKHKVIERKLEDLGIENNPEDRCYLCKRSILVDLKEVLDEYGYESVVDGTNATEAEENRPGIQALEEMGIYSPLSENKVTRKEVREIAEELGLSNRDKPPESCLATRFPFGQKLDPGKLEMVEKAEEKLKDIGFKRVRVRVHENGSLARIELKKETLPPSKEEIRKINRGLKEIGFNYITLDLGGYQTGKMS</sequence>